<organism evidence="1">
    <name type="scientific">Brassica napus</name>
    <name type="common">Rape</name>
    <dbReference type="NCBI Taxonomy" id="3708"/>
    <lineage>
        <taxon>Eukaryota</taxon>
        <taxon>Viridiplantae</taxon>
        <taxon>Streptophyta</taxon>
        <taxon>Embryophyta</taxon>
        <taxon>Tracheophyta</taxon>
        <taxon>Spermatophyta</taxon>
        <taxon>Magnoliopsida</taxon>
        <taxon>eudicotyledons</taxon>
        <taxon>Gunneridae</taxon>
        <taxon>Pentapetalae</taxon>
        <taxon>rosids</taxon>
        <taxon>malvids</taxon>
        <taxon>Brassicales</taxon>
        <taxon>Brassicaceae</taxon>
        <taxon>Brassiceae</taxon>
        <taxon>Brassica</taxon>
    </lineage>
</organism>
<dbReference type="EMBL" id="HG994360">
    <property type="protein sequence ID" value="CAF2085423.1"/>
    <property type="molecule type" value="Genomic_DNA"/>
</dbReference>
<evidence type="ECO:0000313" key="1">
    <source>
        <dbReference type="EMBL" id="CAF2085423.1"/>
    </source>
</evidence>
<reference evidence="1" key="1">
    <citation type="submission" date="2021-01" db="EMBL/GenBank/DDBJ databases">
        <authorList>
            <consortium name="Genoscope - CEA"/>
            <person name="William W."/>
        </authorList>
    </citation>
    <scope>NUCLEOTIDE SEQUENCE</scope>
</reference>
<protein>
    <submittedName>
        <fullName evidence="1">(rape) hypothetical protein</fullName>
    </submittedName>
</protein>
<name>A0A816SGT5_BRANA</name>
<gene>
    <name evidence="1" type="ORF">DARMORV10_A06P20150.1</name>
</gene>
<dbReference type="Proteomes" id="UP001295469">
    <property type="component" value="Chromosome A06"/>
</dbReference>
<proteinExistence type="predicted"/>
<dbReference type="AlphaFoldDB" id="A0A816SGT5"/>
<sequence length="53" mass="5754">MMVKEEEDELLGVLGCKLGKVVGYGGGCFEARAVRHVGSYVARHQRMRTNGTG</sequence>
<accession>A0A816SGT5</accession>